<keyword evidence="4" id="KW-1185">Reference proteome</keyword>
<evidence type="ECO:0000256" key="1">
    <source>
        <dbReference type="SAM" id="MobiDB-lite"/>
    </source>
</evidence>
<gene>
    <name evidence="3" type="ORF">SAMN05421852_101233</name>
</gene>
<keyword evidence="2" id="KW-0472">Membrane</keyword>
<evidence type="ECO:0000313" key="4">
    <source>
        <dbReference type="Proteomes" id="UP000199545"/>
    </source>
</evidence>
<feature type="compositionally biased region" description="Polar residues" evidence="1">
    <location>
        <begin position="149"/>
        <end position="168"/>
    </location>
</feature>
<reference evidence="3 4" key="1">
    <citation type="submission" date="2016-10" db="EMBL/GenBank/DDBJ databases">
        <authorList>
            <person name="de Groot N.N."/>
        </authorList>
    </citation>
    <scope>NUCLEOTIDE SEQUENCE [LARGE SCALE GENOMIC DNA]</scope>
    <source>
        <strain evidence="3 4">DSM 44778</strain>
    </source>
</reference>
<accession>A0A1I3JW95</accession>
<feature type="compositionally biased region" description="Basic and acidic residues" evidence="1">
    <location>
        <begin position="66"/>
        <end position="88"/>
    </location>
</feature>
<keyword evidence="2" id="KW-0812">Transmembrane</keyword>
<sequence>MEFLTNPILWIGIAVVLIGVIIVSIVISKRRKKELEELDKLFPGDAVQTDTERISVEKVRRATLEREKKMKEKRKELEQRKPRKVLPDEDKEIITSSDLIGAQEKEEPEPKPEKRLGRRSGRDQGKNGLSRSTRSGAKKTTETGVLEVNMTTKKVSIESQPNENMSSSESRRMYKKSLLNPDRIIGSESSGHQSQPTSVLSKSLLTKGNTQPPQPGEDTSDSSKRKQK</sequence>
<feature type="region of interest" description="Disordered" evidence="1">
    <location>
        <begin position="66"/>
        <end position="228"/>
    </location>
</feature>
<proteinExistence type="predicted"/>
<feature type="compositionally biased region" description="Polar residues" evidence="1">
    <location>
        <begin position="187"/>
        <end position="211"/>
    </location>
</feature>
<feature type="compositionally biased region" description="Basic and acidic residues" evidence="1">
    <location>
        <begin position="103"/>
        <end position="125"/>
    </location>
</feature>
<dbReference type="RefSeq" id="WP_093227235.1">
    <property type="nucleotide sequence ID" value="NZ_FORR01000001.1"/>
</dbReference>
<evidence type="ECO:0000313" key="3">
    <source>
        <dbReference type="EMBL" id="SFI64493.1"/>
    </source>
</evidence>
<dbReference type="Proteomes" id="UP000199545">
    <property type="component" value="Unassembled WGS sequence"/>
</dbReference>
<dbReference type="STRING" id="46223.SAMN05421852_101233"/>
<dbReference type="OrthoDB" id="9941706at2"/>
<name>A0A1I3JW95_9BACL</name>
<protein>
    <submittedName>
        <fullName evidence="3">Uncharacterized protein</fullName>
    </submittedName>
</protein>
<dbReference type="AlphaFoldDB" id="A0A1I3JW95"/>
<feature type="transmembrane region" description="Helical" evidence="2">
    <location>
        <begin position="6"/>
        <end position="27"/>
    </location>
</feature>
<evidence type="ECO:0000256" key="2">
    <source>
        <dbReference type="SAM" id="Phobius"/>
    </source>
</evidence>
<keyword evidence="2" id="KW-1133">Transmembrane helix</keyword>
<dbReference type="EMBL" id="FORR01000001">
    <property type="protein sequence ID" value="SFI64493.1"/>
    <property type="molecule type" value="Genomic_DNA"/>
</dbReference>
<organism evidence="3 4">
    <name type="scientific">Thermoflavimicrobium dichotomicum</name>
    <dbReference type="NCBI Taxonomy" id="46223"/>
    <lineage>
        <taxon>Bacteria</taxon>
        <taxon>Bacillati</taxon>
        <taxon>Bacillota</taxon>
        <taxon>Bacilli</taxon>
        <taxon>Bacillales</taxon>
        <taxon>Thermoactinomycetaceae</taxon>
        <taxon>Thermoflavimicrobium</taxon>
    </lineage>
</organism>